<dbReference type="InterPro" id="IPR039538">
    <property type="entry name" value="BetI_C"/>
</dbReference>
<proteinExistence type="predicted"/>
<organism evidence="7 8">
    <name type="scientific">Saxibacter everestensis</name>
    <dbReference type="NCBI Taxonomy" id="2909229"/>
    <lineage>
        <taxon>Bacteria</taxon>
        <taxon>Bacillati</taxon>
        <taxon>Actinomycetota</taxon>
        <taxon>Actinomycetes</taxon>
        <taxon>Micrococcales</taxon>
        <taxon>Brevibacteriaceae</taxon>
        <taxon>Saxibacter</taxon>
    </lineage>
</organism>
<dbReference type="RefSeq" id="WP_349639249.1">
    <property type="nucleotide sequence ID" value="NZ_CP090958.1"/>
</dbReference>
<dbReference type="InterPro" id="IPR009057">
    <property type="entry name" value="Homeodomain-like_sf"/>
</dbReference>
<dbReference type="SUPFAM" id="SSF46689">
    <property type="entry name" value="Homeodomain-like"/>
    <property type="match status" value="1"/>
</dbReference>
<dbReference type="PANTHER" id="PTHR47506:SF6">
    <property type="entry name" value="HTH-TYPE TRANSCRIPTIONAL REPRESSOR NEMR"/>
    <property type="match status" value="1"/>
</dbReference>
<dbReference type="SUPFAM" id="SSF48498">
    <property type="entry name" value="Tetracyclin repressor-like, C-terminal domain"/>
    <property type="match status" value="1"/>
</dbReference>
<keyword evidence="8" id="KW-1185">Reference proteome</keyword>
<dbReference type="InterPro" id="IPR001647">
    <property type="entry name" value="HTH_TetR"/>
</dbReference>
<dbReference type="PANTHER" id="PTHR47506">
    <property type="entry name" value="TRANSCRIPTIONAL REGULATORY PROTEIN"/>
    <property type="match status" value="1"/>
</dbReference>
<evidence type="ECO:0000313" key="7">
    <source>
        <dbReference type="EMBL" id="WGW12449.1"/>
    </source>
</evidence>
<accession>A0ABY8QVP8</accession>
<dbReference type="Proteomes" id="UP001209083">
    <property type="component" value="Chromosome"/>
</dbReference>
<evidence type="ECO:0000256" key="3">
    <source>
        <dbReference type="ARBA" id="ARBA00023125"/>
    </source>
</evidence>
<dbReference type="PROSITE" id="PS50977">
    <property type="entry name" value="HTH_TETR_2"/>
    <property type="match status" value="1"/>
</dbReference>
<dbReference type="Gene3D" id="1.10.10.60">
    <property type="entry name" value="Homeodomain-like"/>
    <property type="match status" value="1"/>
</dbReference>
<evidence type="ECO:0000256" key="1">
    <source>
        <dbReference type="ARBA" id="ARBA00022491"/>
    </source>
</evidence>
<evidence type="ECO:0000256" key="4">
    <source>
        <dbReference type="ARBA" id="ARBA00023163"/>
    </source>
</evidence>
<keyword evidence="3 5" id="KW-0238">DNA-binding</keyword>
<gene>
    <name evidence="7" type="ORF">LWF01_01370</name>
</gene>
<dbReference type="Pfam" id="PF00440">
    <property type="entry name" value="TetR_N"/>
    <property type="match status" value="1"/>
</dbReference>
<keyword evidence="1" id="KW-0678">Repressor</keyword>
<feature type="DNA-binding region" description="H-T-H motif" evidence="5">
    <location>
        <begin position="34"/>
        <end position="53"/>
    </location>
</feature>
<name>A0ABY8QVP8_9MICO</name>
<dbReference type="Pfam" id="PF13977">
    <property type="entry name" value="TetR_C_6"/>
    <property type="match status" value="1"/>
</dbReference>
<dbReference type="Gene3D" id="1.10.357.10">
    <property type="entry name" value="Tetracycline Repressor, domain 2"/>
    <property type="match status" value="1"/>
</dbReference>
<dbReference type="PRINTS" id="PR00455">
    <property type="entry name" value="HTHTETR"/>
</dbReference>
<keyword evidence="2" id="KW-0805">Transcription regulation</keyword>
<sequence>MTGRGRYAKGVAKREEILRTALEVFSRQGYRGSSLRELAAAVNLSQAGLLHYFDSKEELFAEILRKRDELDDEAYTAPGDALGTMVAVMRHNAEVPGLVKLYTTISAAATEPDHPAHPFFVRRYEEMRQILAESIRTKQESGELDTKLDAEKLAAIMLAVADGMQLQWQFDSRHGMADHVEYLWSVLTGVEKLITR</sequence>
<feature type="domain" description="HTH tetR-type" evidence="6">
    <location>
        <begin position="11"/>
        <end position="71"/>
    </location>
</feature>
<evidence type="ECO:0000313" key="8">
    <source>
        <dbReference type="Proteomes" id="UP001209083"/>
    </source>
</evidence>
<keyword evidence="4" id="KW-0804">Transcription</keyword>
<evidence type="ECO:0000256" key="2">
    <source>
        <dbReference type="ARBA" id="ARBA00023015"/>
    </source>
</evidence>
<protein>
    <submittedName>
        <fullName evidence="7">Helix-turn-helix domain-containing protein</fullName>
    </submittedName>
</protein>
<dbReference type="EMBL" id="CP090958">
    <property type="protein sequence ID" value="WGW12449.1"/>
    <property type="molecule type" value="Genomic_DNA"/>
</dbReference>
<reference evidence="7 8" key="1">
    <citation type="submission" date="2023-05" db="EMBL/GenBank/DDBJ databases">
        <title>Lithophilousrod everest ZFBP1038 complete genpme.</title>
        <authorList>
            <person name="Tian M."/>
        </authorList>
    </citation>
    <scope>NUCLEOTIDE SEQUENCE [LARGE SCALE GENOMIC DNA]</scope>
    <source>
        <strain evidence="7 8">ZFBP1038</strain>
    </source>
</reference>
<dbReference type="InterPro" id="IPR036271">
    <property type="entry name" value="Tet_transcr_reg_TetR-rel_C_sf"/>
</dbReference>
<evidence type="ECO:0000259" key="6">
    <source>
        <dbReference type="PROSITE" id="PS50977"/>
    </source>
</evidence>
<evidence type="ECO:0000256" key="5">
    <source>
        <dbReference type="PROSITE-ProRule" id="PRU00335"/>
    </source>
</evidence>